<keyword evidence="3" id="KW-1185">Reference proteome</keyword>
<organism evidence="2 3">
    <name type="scientific">Ricinus communis</name>
    <name type="common">Castor bean</name>
    <dbReference type="NCBI Taxonomy" id="3988"/>
    <lineage>
        <taxon>Eukaryota</taxon>
        <taxon>Viridiplantae</taxon>
        <taxon>Streptophyta</taxon>
        <taxon>Embryophyta</taxon>
        <taxon>Tracheophyta</taxon>
        <taxon>Spermatophyta</taxon>
        <taxon>Magnoliopsida</taxon>
        <taxon>eudicotyledons</taxon>
        <taxon>Gunneridae</taxon>
        <taxon>Pentapetalae</taxon>
        <taxon>rosids</taxon>
        <taxon>fabids</taxon>
        <taxon>Malpighiales</taxon>
        <taxon>Euphorbiaceae</taxon>
        <taxon>Acalyphoideae</taxon>
        <taxon>Acalypheae</taxon>
        <taxon>Ricinus</taxon>
    </lineage>
</organism>
<evidence type="ECO:0000256" key="1">
    <source>
        <dbReference type="SAM" id="MobiDB-lite"/>
    </source>
</evidence>
<dbReference type="EMBL" id="EQ973773">
    <property type="protein sequence ID" value="EEF51783.1"/>
    <property type="molecule type" value="Genomic_DNA"/>
</dbReference>
<proteinExistence type="predicted"/>
<evidence type="ECO:0000313" key="2">
    <source>
        <dbReference type="EMBL" id="EEF51783.1"/>
    </source>
</evidence>
<gene>
    <name evidence="2" type="ORF">RCOM_1506150</name>
</gene>
<feature type="region of interest" description="Disordered" evidence="1">
    <location>
        <begin position="20"/>
        <end position="50"/>
    </location>
</feature>
<name>B9RAF6_RICCO</name>
<sequence>MARGVKPEVYQSRVLFDRKAANARSQQSTVMWRKKLPPNKEGSNGGDGVS</sequence>
<reference evidence="3" key="1">
    <citation type="journal article" date="2010" name="Nat. Biotechnol.">
        <title>Draft genome sequence of the oilseed species Ricinus communis.</title>
        <authorList>
            <person name="Chan A.P."/>
            <person name="Crabtree J."/>
            <person name="Zhao Q."/>
            <person name="Lorenzi H."/>
            <person name="Orvis J."/>
            <person name="Puiu D."/>
            <person name="Melake-Berhan A."/>
            <person name="Jones K.M."/>
            <person name="Redman J."/>
            <person name="Chen G."/>
            <person name="Cahoon E.B."/>
            <person name="Gedil M."/>
            <person name="Stanke M."/>
            <person name="Haas B.J."/>
            <person name="Wortman J.R."/>
            <person name="Fraser-Liggett C.M."/>
            <person name="Ravel J."/>
            <person name="Rabinowicz P.D."/>
        </authorList>
    </citation>
    <scope>NUCLEOTIDE SEQUENCE [LARGE SCALE GENOMIC DNA]</scope>
    <source>
        <strain evidence="3">cv. Hale</strain>
    </source>
</reference>
<evidence type="ECO:0000313" key="3">
    <source>
        <dbReference type="Proteomes" id="UP000008311"/>
    </source>
</evidence>
<protein>
    <submittedName>
        <fullName evidence="2">Uncharacterized protein</fullName>
    </submittedName>
</protein>
<dbReference type="InParanoid" id="B9RAF6"/>
<accession>B9RAF6</accession>
<dbReference type="Proteomes" id="UP000008311">
    <property type="component" value="Unassembled WGS sequence"/>
</dbReference>
<dbReference type="AlphaFoldDB" id="B9RAF6"/>